<dbReference type="EMBL" id="HG996473">
    <property type="protein sequence ID" value="CAG1856860.1"/>
    <property type="molecule type" value="Genomic_DNA"/>
</dbReference>
<gene>
    <name evidence="1" type="ORF">GSMUA_37780.1</name>
</gene>
<dbReference type="AlphaFoldDB" id="A0A8D7B1Q4"/>
<name>A0A8D7B1Q4_MUSAM</name>
<protein>
    <submittedName>
        <fullName evidence="1">(wild Malaysian banana) hypothetical protein</fullName>
    </submittedName>
</protein>
<sequence>MKPILEEFQDVVLEEISYDLPPLRDIQHHIDFILGAILPNKNFQATLSQRQRFVLIHKCQKRVNSVPFVISSMLKKVKSDLSNGDSGTTEPDILLEKLFEKTQKLEMMSSDSHLSEDAEQGLNLEISETDVEAAFSTLWKKEEDLKNAERRVAKVGSDKARLGVVGKRLCCYICEAKTNGERTK</sequence>
<reference evidence="1" key="1">
    <citation type="submission" date="2021-03" db="EMBL/GenBank/DDBJ databases">
        <authorList>
            <consortium name="Genoscope - CEA"/>
            <person name="William W."/>
        </authorList>
    </citation>
    <scope>NUCLEOTIDE SEQUENCE</scope>
    <source>
        <strain evidence="1">Doubled-haploid Pahang</strain>
    </source>
</reference>
<organism evidence="1">
    <name type="scientific">Musa acuminata subsp. malaccensis</name>
    <name type="common">Wild banana</name>
    <name type="synonym">Musa malaccensis</name>
    <dbReference type="NCBI Taxonomy" id="214687"/>
    <lineage>
        <taxon>Eukaryota</taxon>
        <taxon>Viridiplantae</taxon>
        <taxon>Streptophyta</taxon>
        <taxon>Embryophyta</taxon>
        <taxon>Tracheophyta</taxon>
        <taxon>Spermatophyta</taxon>
        <taxon>Magnoliopsida</taxon>
        <taxon>Liliopsida</taxon>
        <taxon>Zingiberales</taxon>
        <taxon>Musaceae</taxon>
        <taxon>Musa</taxon>
    </lineage>
</organism>
<proteinExistence type="predicted"/>
<accession>A0A8D7B1Q4</accession>
<evidence type="ECO:0000313" key="1">
    <source>
        <dbReference type="EMBL" id="CAG1856860.1"/>
    </source>
</evidence>